<sequence>MTAVVEVLPVAPRPGLRWFASDTWVVARRHLMRLLHRPDELLGTLLIPVLAVGMFGFVFGDALGAAMTVPGGEYREFLLPGLFALTMAFGIGNTTISVAADVRGGVLDRMRSLPMSPVAVLAGRSLADLLTAAVELAIVMTLGFALGWQWHGGLGAVLAAFGLLALLRVAFSWVGILLGLLVSGPEAAMKYFALLFPLAMVADTVIPTDLMPGWLSGPASWNPLSATVIATRGLLGNPAGPATSWVAEHATGAAVAWPVVITAVCMPLALARLRRLAR</sequence>
<feature type="transmembrane region" description="Helical" evidence="6">
    <location>
        <begin position="121"/>
        <end position="148"/>
    </location>
</feature>
<comment type="caution">
    <text evidence="8">The sequence shown here is derived from an EMBL/GenBank/DDBJ whole genome shotgun (WGS) entry which is preliminary data.</text>
</comment>
<evidence type="ECO:0000256" key="6">
    <source>
        <dbReference type="RuleBase" id="RU361157"/>
    </source>
</evidence>
<feature type="transmembrane region" description="Helical" evidence="6">
    <location>
        <begin position="254"/>
        <end position="273"/>
    </location>
</feature>
<keyword evidence="6" id="KW-0813">Transport</keyword>
<evidence type="ECO:0000313" key="9">
    <source>
        <dbReference type="Proteomes" id="UP000559182"/>
    </source>
</evidence>
<dbReference type="PANTHER" id="PTHR43229:SF2">
    <property type="entry name" value="NODULATION PROTEIN J"/>
    <property type="match status" value="1"/>
</dbReference>
<keyword evidence="2 6" id="KW-0812">Transmembrane</keyword>
<feature type="transmembrane region" description="Helical" evidence="6">
    <location>
        <begin position="154"/>
        <end position="182"/>
    </location>
</feature>
<evidence type="ECO:0000256" key="2">
    <source>
        <dbReference type="ARBA" id="ARBA00022692"/>
    </source>
</evidence>
<evidence type="ECO:0000256" key="1">
    <source>
        <dbReference type="ARBA" id="ARBA00004141"/>
    </source>
</evidence>
<feature type="transmembrane region" description="Helical" evidence="6">
    <location>
        <begin position="194"/>
        <end position="215"/>
    </location>
</feature>
<keyword evidence="6" id="KW-1003">Cell membrane</keyword>
<keyword evidence="9" id="KW-1185">Reference proteome</keyword>
<feature type="transmembrane region" description="Helical" evidence="6">
    <location>
        <begin position="77"/>
        <end position="100"/>
    </location>
</feature>
<dbReference type="Pfam" id="PF01061">
    <property type="entry name" value="ABC2_membrane"/>
    <property type="match status" value="1"/>
</dbReference>
<protein>
    <recommendedName>
        <fullName evidence="6">Transport permease protein</fullName>
    </recommendedName>
</protein>
<feature type="domain" description="ABC transmembrane type-2" evidence="7">
    <location>
        <begin position="39"/>
        <end position="276"/>
    </location>
</feature>
<comment type="similarity">
    <text evidence="6">Belongs to the ABC-2 integral membrane protein family.</text>
</comment>
<gene>
    <name evidence="8" type="ORF">FHU39_003091</name>
</gene>
<feature type="transmembrane region" description="Helical" evidence="6">
    <location>
        <begin position="41"/>
        <end position="65"/>
    </location>
</feature>
<evidence type="ECO:0000256" key="4">
    <source>
        <dbReference type="ARBA" id="ARBA00023136"/>
    </source>
</evidence>
<evidence type="ECO:0000256" key="3">
    <source>
        <dbReference type="ARBA" id="ARBA00022989"/>
    </source>
</evidence>
<evidence type="ECO:0000259" key="7">
    <source>
        <dbReference type="PROSITE" id="PS51012"/>
    </source>
</evidence>
<keyword evidence="5" id="KW-0046">Antibiotic resistance</keyword>
<dbReference type="EMBL" id="JACHVQ010000002">
    <property type="protein sequence ID" value="MBB2893073.1"/>
    <property type="molecule type" value="Genomic_DNA"/>
</dbReference>
<dbReference type="PANTHER" id="PTHR43229">
    <property type="entry name" value="NODULATION PROTEIN J"/>
    <property type="match status" value="1"/>
</dbReference>
<dbReference type="InterPro" id="IPR013525">
    <property type="entry name" value="ABC2_TM"/>
</dbReference>
<dbReference type="GO" id="GO:0140359">
    <property type="term" value="F:ABC-type transporter activity"/>
    <property type="evidence" value="ECO:0007669"/>
    <property type="project" value="InterPro"/>
</dbReference>
<dbReference type="RefSeq" id="WP_183321435.1">
    <property type="nucleotide sequence ID" value="NZ_JACHVQ010000002.1"/>
</dbReference>
<dbReference type="Proteomes" id="UP000559182">
    <property type="component" value="Unassembled WGS sequence"/>
</dbReference>
<organism evidence="8 9">
    <name type="scientific">Flexivirga oryzae</name>
    <dbReference type="NCBI Taxonomy" id="1794944"/>
    <lineage>
        <taxon>Bacteria</taxon>
        <taxon>Bacillati</taxon>
        <taxon>Actinomycetota</taxon>
        <taxon>Actinomycetes</taxon>
        <taxon>Micrococcales</taxon>
        <taxon>Dermacoccaceae</taxon>
        <taxon>Flexivirga</taxon>
    </lineage>
</organism>
<evidence type="ECO:0000256" key="5">
    <source>
        <dbReference type="ARBA" id="ARBA00023251"/>
    </source>
</evidence>
<accession>A0A839NA49</accession>
<reference evidence="8 9" key="1">
    <citation type="submission" date="2020-08" db="EMBL/GenBank/DDBJ databases">
        <title>Sequencing the genomes of 1000 actinobacteria strains.</title>
        <authorList>
            <person name="Klenk H.-P."/>
        </authorList>
    </citation>
    <scope>NUCLEOTIDE SEQUENCE [LARGE SCALE GENOMIC DNA]</scope>
    <source>
        <strain evidence="8 9">DSM 105369</strain>
    </source>
</reference>
<dbReference type="GO" id="GO:0043190">
    <property type="term" value="C:ATP-binding cassette (ABC) transporter complex"/>
    <property type="evidence" value="ECO:0007669"/>
    <property type="project" value="InterPro"/>
</dbReference>
<keyword evidence="4 6" id="KW-0472">Membrane</keyword>
<dbReference type="GO" id="GO:0046677">
    <property type="term" value="P:response to antibiotic"/>
    <property type="evidence" value="ECO:0007669"/>
    <property type="project" value="UniProtKB-KW"/>
</dbReference>
<dbReference type="InterPro" id="IPR000412">
    <property type="entry name" value="ABC_2_transport"/>
</dbReference>
<dbReference type="AlphaFoldDB" id="A0A839NA49"/>
<keyword evidence="3 6" id="KW-1133">Transmembrane helix</keyword>
<dbReference type="PROSITE" id="PS51012">
    <property type="entry name" value="ABC_TM2"/>
    <property type="match status" value="1"/>
</dbReference>
<comment type="subcellular location">
    <subcellularLocation>
        <location evidence="6">Cell membrane</location>
        <topology evidence="6">Multi-pass membrane protein</topology>
    </subcellularLocation>
    <subcellularLocation>
        <location evidence="1">Membrane</location>
        <topology evidence="1">Multi-pass membrane protein</topology>
    </subcellularLocation>
</comment>
<dbReference type="InterPro" id="IPR047817">
    <property type="entry name" value="ABC2_TM_bact-type"/>
</dbReference>
<dbReference type="PIRSF" id="PIRSF006648">
    <property type="entry name" value="DrrB"/>
    <property type="match status" value="1"/>
</dbReference>
<proteinExistence type="inferred from homology"/>
<dbReference type="InterPro" id="IPR051784">
    <property type="entry name" value="Nod_factor_ABC_transporter"/>
</dbReference>
<name>A0A839NA49_9MICO</name>
<evidence type="ECO:0000313" key="8">
    <source>
        <dbReference type="EMBL" id="MBB2893073.1"/>
    </source>
</evidence>